<keyword evidence="3" id="KW-1185">Reference proteome</keyword>
<feature type="region of interest" description="Disordered" evidence="1">
    <location>
        <begin position="1"/>
        <end position="23"/>
    </location>
</feature>
<gene>
    <name evidence="2" type="ORF">ACFO3E_08985</name>
</gene>
<evidence type="ECO:0000313" key="3">
    <source>
        <dbReference type="Proteomes" id="UP001595957"/>
    </source>
</evidence>
<dbReference type="Proteomes" id="UP001595957">
    <property type="component" value="Unassembled WGS sequence"/>
</dbReference>
<evidence type="ECO:0008006" key="4">
    <source>
        <dbReference type="Google" id="ProtNLM"/>
    </source>
</evidence>
<sequence>MADLRSNDNDSKRAGSEPTREPDAYGQAAMLLVESLIHALIARSVISVVDAVEIVGVAAEVKEEIGLELGDGPATMQRSVTLLRAISASLKPDIERE</sequence>
<dbReference type="EMBL" id="JBHSFZ010000015">
    <property type="protein sequence ID" value="MFC4594323.1"/>
    <property type="molecule type" value="Genomic_DNA"/>
</dbReference>
<evidence type="ECO:0000313" key="2">
    <source>
        <dbReference type="EMBL" id="MFC4594323.1"/>
    </source>
</evidence>
<protein>
    <recommendedName>
        <fullName evidence="4">Gas vesicle protein K</fullName>
    </recommendedName>
</protein>
<reference evidence="3" key="1">
    <citation type="journal article" date="2019" name="Int. J. Syst. Evol. Microbiol.">
        <title>The Global Catalogue of Microorganisms (GCM) 10K type strain sequencing project: providing services to taxonomists for standard genome sequencing and annotation.</title>
        <authorList>
            <consortium name="The Broad Institute Genomics Platform"/>
            <consortium name="The Broad Institute Genome Sequencing Center for Infectious Disease"/>
            <person name="Wu L."/>
            <person name="Ma J."/>
        </authorList>
    </citation>
    <scope>NUCLEOTIDE SEQUENCE [LARGE SCALE GENOMIC DNA]</scope>
    <source>
        <strain evidence="3">NBRC 103632</strain>
    </source>
</reference>
<comment type="caution">
    <text evidence="2">The sequence shown here is derived from an EMBL/GenBank/DDBJ whole genome shotgun (WGS) entry which is preliminary data.</text>
</comment>
<proteinExistence type="predicted"/>
<name>A0ABV9EYU7_9SPHN</name>
<evidence type="ECO:0000256" key="1">
    <source>
        <dbReference type="SAM" id="MobiDB-lite"/>
    </source>
</evidence>
<dbReference type="RefSeq" id="WP_380803950.1">
    <property type="nucleotide sequence ID" value="NZ_JBHSFZ010000015.1"/>
</dbReference>
<accession>A0ABV9EYU7</accession>
<organism evidence="2 3">
    <name type="scientific">Sphingobium tyrosinilyticum</name>
    <dbReference type="NCBI Taxonomy" id="2715436"/>
    <lineage>
        <taxon>Bacteria</taxon>
        <taxon>Pseudomonadati</taxon>
        <taxon>Pseudomonadota</taxon>
        <taxon>Alphaproteobacteria</taxon>
        <taxon>Sphingomonadales</taxon>
        <taxon>Sphingomonadaceae</taxon>
        <taxon>Sphingobium</taxon>
    </lineage>
</organism>